<dbReference type="Pfam" id="PF00620">
    <property type="entry name" value="RhoGAP"/>
    <property type="match status" value="1"/>
</dbReference>
<evidence type="ECO:0000259" key="8">
    <source>
        <dbReference type="PROSITE" id="PS50115"/>
    </source>
</evidence>
<feature type="domain" description="Arf-GAP" evidence="8">
    <location>
        <begin position="28"/>
        <end position="153"/>
    </location>
</feature>
<keyword evidence="5" id="KW-0677">Repeat</keyword>
<dbReference type="SMART" id="SM00233">
    <property type="entry name" value="PH"/>
    <property type="match status" value="2"/>
</dbReference>
<proteinExistence type="predicted"/>
<dbReference type="SUPFAM" id="SSF57863">
    <property type="entry name" value="ArfGap/RecO-like zinc finger"/>
    <property type="match status" value="1"/>
</dbReference>
<dbReference type="Pfam" id="PF00169">
    <property type="entry name" value="PH"/>
    <property type="match status" value="1"/>
</dbReference>
<feature type="domain" description="Rho-GAP" evidence="9">
    <location>
        <begin position="437"/>
        <end position="615"/>
    </location>
</feature>
<dbReference type="PRINTS" id="PR00405">
    <property type="entry name" value="REVINTRACTNG"/>
</dbReference>
<keyword evidence="4" id="KW-0597">Phosphoprotein</keyword>
<dbReference type="SUPFAM" id="SSF48350">
    <property type="entry name" value="GTPase activation domain, GAP"/>
    <property type="match status" value="1"/>
</dbReference>
<dbReference type="InterPro" id="IPR008936">
    <property type="entry name" value="Rho_GTPase_activation_prot"/>
</dbReference>
<dbReference type="InterPro" id="IPR038508">
    <property type="entry name" value="ArfGAP_dom_sf"/>
</dbReference>
<evidence type="ECO:0000256" key="1">
    <source>
        <dbReference type="ARBA" id="ARBA00004496"/>
    </source>
</evidence>
<evidence type="ECO:0000313" key="11">
    <source>
        <dbReference type="Proteomes" id="UP000545332"/>
    </source>
</evidence>
<keyword evidence="6" id="KW-0863">Zinc-finger</keyword>
<dbReference type="CDD" id="cd08837">
    <property type="entry name" value="ArfGap_ARAP"/>
    <property type="match status" value="1"/>
</dbReference>
<feature type="domain" description="PH" evidence="7">
    <location>
        <begin position="211"/>
        <end position="313"/>
    </location>
</feature>
<dbReference type="Gene3D" id="1.10.555.10">
    <property type="entry name" value="Rho GTPase activation protein"/>
    <property type="match status" value="1"/>
</dbReference>
<dbReference type="Gene3D" id="2.30.29.30">
    <property type="entry name" value="Pleckstrin-homology domain (PH domain)/Phosphotyrosine-binding domain (PTB)"/>
    <property type="match status" value="1"/>
</dbReference>
<dbReference type="SUPFAM" id="SSF50729">
    <property type="entry name" value="PH domain-like"/>
    <property type="match status" value="2"/>
</dbReference>
<accession>A0A7K4K5J2</accession>
<comment type="caution">
    <text evidence="10">The sequence shown here is derived from an EMBL/GenBank/DDBJ whole genome shotgun (WGS) entry which is preliminary data.</text>
</comment>
<dbReference type="GO" id="GO:0005886">
    <property type="term" value="C:plasma membrane"/>
    <property type="evidence" value="ECO:0007669"/>
    <property type="project" value="TreeGrafter"/>
</dbReference>
<dbReference type="GO" id="GO:0005096">
    <property type="term" value="F:GTPase activator activity"/>
    <property type="evidence" value="ECO:0007669"/>
    <property type="project" value="UniProtKB-KW"/>
</dbReference>
<protein>
    <submittedName>
        <fullName evidence="10">ARAP1 protein</fullName>
    </submittedName>
</protein>
<dbReference type="Proteomes" id="UP000545332">
    <property type="component" value="Unassembled WGS sequence"/>
</dbReference>
<feature type="domain" description="PH" evidence="7">
    <location>
        <begin position="1"/>
        <end position="22"/>
    </location>
</feature>
<reference evidence="10 11" key="1">
    <citation type="submission" date="2019-09" db="EMBL/GenBank/DDBJ databases">
        <title>Bird 10,000 Genomes (B10K) Project - Family phase.</title>
        <authorList>
            <person name="Zhang G."/>
        </authorList>
    </citation>
    <scope>NUCLEOTIDE SEQUENCE [LARGE SCALE GENOMIC DNA]</scope>
    <source>
        <strain evidence="10">B10K-MSB-42743</strain>
        <tissue evidence="10">Heart</tissue>
    </source>
</reference>
<dbReference type="InterPro" id="IPR000198">
    <property type="entry name" value="RhoGAP_dom"/>
</dbReference>
<evidence type="ECO:0000256" key="5">
    <source>
        <dbReference type="ARBA" id="ARBA00022737"/>
    </source>
</evidence>
<dbReference type="Pfam" id="PF01412">
    <property type="entry name" value="ArfGap"/>
    <property type="match status" value="1"/>
</dbReference>
<dbReference type="InterPro" id="IPR011993">
    <property type="entry name" value="PH-like_dom_sf"/>
</dbReference>
<sequence length="670" mass="74999">SFAADSEPEKEEWVEAMRQAVAAALSTAEVAERVWAAEANRACADCGAPQPEWASVNLCVVICKRCAGEHRGLGPSVSKVRSLKMDRKVWTEELVELFVRVGNAVANRFWAANVPPSEAIGPASGSDERRRFLVAKYREGKYRRYHPLFGNQEELDRALCTAVTTGDLAETQALVFCGASVSCATGDPGCPSPLALARRSGQRLQMEFLMHNQTSGKTWPRAGDPRLCRAEFSRRWCALQDGVFSYYESERSAGPNGEIRAEEMVCVAHNAPRAHGLESTFELYTEAERLYLFGLDHPEAVREWVKCLAKCFVPPRAEELLSLEFERLGRLHYKGGLSLERAKEGWFALAGSALHVCSGAGEREEPLQLRKLQELCRCRWRGGTSLLHGPYSMIHDASSALSRRTLYIQGERKLDFLGWVQAIRRAAGSAGDTLSEQQLTEADVPLLVDRCIAYITQCGAWLTSEGIYRKSGQNSKTTGLLEALRKDARGVRLKEGEHHVDDVANTLKRFFRELGDGLFTKRWSQDWLRATALEDEEQKIGEYRRLLGNLPTVNRATLKTLINHLFRVQRFSGDNQMNTHNLAIVFGPTLFQTDGKDYKAGRVVEDLISHYVKIFNVNDQEMKKQQDEITAIMKMREAASSGTQQAGDFICTVYLEEKKTEAEQHVKVGA</sequence>
<evidence type="ECO:0000313" key="10">
    <source>
        <dbReference type="EMBL" id="NWI11643.1"/>
    </source>
</evidence>
<dbReference type="CDD" id="cd04385">
    <property type="entry name" value="RhoGAP_ARAP"/>
    <property type="match status" value="1"/>
</dbReference>
<keyword evidence="3" id="KW-0963">Cytoplasm</keyword>
<gene>
    <name evidence="10" type="primary">Arap1</name>
    <name evidence="10" type="ORF">CRYSOU_R07345</name>
</gene>
<dbReference type="InterPro" id="IPR052227">
    <property type="entry name" value="Arf-Rho-GAP_ANK-PH_domain"/>
</dbReference>
<dbReference type="GO" id="GO:0007165">
    <property type="term" value="P:signal transduction"/>
    <property type="evidence" value="ECO:0007669"/>
    <property type="project" value="InterPro"/>
</dbReference>
<evidence type="ECO:0000259" key="9">
    <source>
        <dbReference type="PROSITE" id="PS50238"/>
    </source>
</evidence>
<dbReference type="EMBL" id="VWPX01005484">
    <property type="protein sequence ID" value="NWI11643.1"/>
    <property type="molecule type" value="Genomic_DNA"/>
</dbReference>
<keyword evidence="2" id="KW-0343">GTPase activation</keyword>
<dbReference type="PROSITE" id="PS50238">
    <property type="entry name" value="RHOGAP"/>
    <property type="match status" value="1"/>
</dbReference>
<dbReference type="PROSITE" id="PS50115">
    <property type="entry name" value="ARFGAP"/>
    <property type="match status" value="1"/>
</dbReference>
<dbReference type="InterPro" id="IPR037858">
    <property type="entry name" value="RhoGAP_ARAP"/>
</dbReference>
<dbReference type="SMART" id="SM00324">
    <property type="entry name" value="RhoGAP"/>
    <property type="match status" value="1"/>
</dbReference>
<dbReference type="InterPro" id="IPR001849">
    <property type="entry name" value="PH_domain"/>
</dbReference>
<organism evidence="10 11">
    <name type="scientific">Crypturellus soui</name>
    <dbReference type="NCBI Taxonomy" id="458187"/>
    <lineage>
        <taxon>Eukaryota</taxon>
        <taxon>Metazoa</taxon>
        <taxon>Chordata</taxon>
        <taxon>Craniata</taxon>
        <taxon>Vertebrata</taxon>
        <taxon>Euteleostomi</taxon>
        <taxon>Archelosauria</taxon>
        <taxon>Archosauria</taxon>
        <taxon>Dinosauria</taxon>
        <taxon>Saurischia</taxon>
        <taxon>Theropoda</taxon>
        <taxon>Coelurosauria</taxon>
        <taxon>Aves</taxon>
        <taxon>Palaeognathae</taxon>
        <taxon>Tinamiformes</taxon>
        <taxon>Tinamidae</taxon>
        <taxon>Crypturellus</taxon>
    </lineage>
</organism>
<dbReference type="InterPro" id="IPR037278">
    <property type="entry name" value="ARFGAP/RecO"/>
</dbReference>
<evidence type="ECO:0000256" key="4">
    <source>
        <dbReference type="ARBA" id="ARBA00022553"/>
    </source>
</evidence>
<dbReference type="PROSITE" id="PS50003">
    <property type="entry name" value="PH_DOMAIN"/>
    <property type="match status" value="2"/>
</dbReference>
<evidence type="ECO:0000256" key="2">
    <source>
        <dbReference type="ARBA" id="ARBA00022468"/>
    </source>
</evidence>
<keyword evidence="6" id="KW-0479">Metal-binding</keyword>
<dbReference type="OrthoDB" id="29546at2759"/>
<dbReference type="InterPro" id="IPR001164">
    <property type="entry name" value="ArfGAP_dom"/>
</dbReference>
<keyword evidence="6" id="KW-0862">Zinc</keyword>
<comment type="subcellular location">
    <subcellularLocation>
        <location evidence="1">Cytoplasm</location>
    </subcellularLocation>
</comment>
<feature type="non-terminal residue" evidence="10">
    <location>
        <position position="1"/>
    </location>
</feature>
<dbReference type="GO" id="GO:0008360">
    <property type="term" value="P:regulation of cell shape"/>
    <property type="evidence" value="ECO:0007669"/>
    <property type="project" value="TreeGrafter"/>
</dbReference>
<dbReference type="AlphaFoldDB" id="A0A7K4K5J2"/>
<dbReference type="Gene3D" id="1.10.220.150">
    <property type="entry name" value="Arf GTPase activating protein"/>
    <property type="match status" value="1"/>
</dbReference>
<dbReference type="PANTHER" id="PTHR45899">
    <property type="entry name" value="RHO GTPASE ACTIVATING PROTEIN AT 15B, ISOFORM C"/>
    <property type="match status" value="1"/>
</dbReference>
<dbReference type="SMART" id="SM00105">
    <property type="entry name" value="ArfGap"/>
    <property type="match status" value="1"/>
</dbReference>
<evidence type="ECO:0000259" key="7">
    <source>
        <dbReference type="PROSITE" id="PS50003"/>
    </source>
</evidence>
<dbReference type="GO" id="GO:0005802">
    <property type="term" value="C:trans-Golgi network"/>
    <property type="evidence" value="ECO:0007669"/>
    <property type="project" value="TreeGrafter"/>
</dbReference>
<dbReference type="PANTHER" id="PTHR45899:SF3">
    <property type="entry name" value="ARF-GAP WITH RHO-GAP DOMAIN, ANK REPEAT AND PH DOMAIN-CONTAINING PROTEIN 1"/>
    <property type="match status" value="1"/>
</dbReference>
<name>A0A7K4K5J2_9AVES</name>
<dbReference type="GO" id="GO:0008270">
    <property type="term" value="F:zinc ion binding"/>
    <property type="evidence" value="ECO:0007669"/>
    <property type="project" value="UniProtKB-KW"/>
</dbReference>
<feature type="non-terminal residue" evidence="10">
    <location>
        <position position="670"/>
    </location>
</feature>
<evidence type="ECO:0000256" key="6">
    <source>
        <dbReference type="PROSITE-ProRule" id="PRU00288"/>
    </source>
</evidence>
<dbReference type="GO" id="GO:0005547">
    <property type="term" value="F:phosphatidylinositol-3,4,5-trisphosphate binding"/>
    <property type="evidence" value="ECO:0007669"/>
    <property type="project" value="InterPro"/>
</dbReference>
<keyword evidence="11" id="KW-1185">Reference proteome</keyword>
<evidence type="ECO:0000256" key="3">
    <source>
        <dbReference type="ARBA" id="ARBA00022490"/>
    </source>
</evidence>